<dbReference type="PROSITE" id="PS50157">
    <property type="entry name" value="ZINC_FINGER_C2H2_2"/>
    <property type="match status" value="1"/>
</dbReference>
<evidence type="ECO:0000256" key="1">
    <source>
        <dbReference type="PROSITE-ProRule" id="PRU00042"/>
    </source>
</evidence>
<comment type="caution">
    <text evidence="4">The sequence shown here is derived from an EMBL/GenBank/DDBJ whole genome shotgun (WGS) entry which is preliminary data.</text>
</comment>
<feature type="compositionally biased region" description="Polar residues" evidence="2">
    <location>
        <begin position="235"/>
        <end position="246"/>
    </location>
</feature>
<evidence type="ECO:0000313" key="5">
    <source>
        <dbReference type="Proteomes" id="UP001373714"/>
    </source>
</evidence>
<reference evidence="4 5" key="1">
    <citation type="submission" date="2019-10" db="EMBL/GenBank/DDBJ databases">
        <authorList>
            <person name="Palmer J.M."/>
        </authorList>
    </citation>
    <scope>NUCLEOTIDE SEQUENCE [LARGE SCALE GENOMIC DNA]</scope>
    <source>
        <strain evidence="4 5">TWF730</strain>
    </source>
</reference>
<feature type="compositionally biased region" description="Pro residues" evidence="2">
    <location>
        <begin position="208"/>
        <end position="222"/>
    </location>
</feature>
<feature type="domain" description="C2H2-type" evidence="3">
    <location>
        <begin position="6"/>
        <end position="36"/>
    </location>
</feature>
<name>A0AAV9U572_9PEZI</name>
<dbReference type="PROSITE" id="PS00028">
    <property type="entry name" value="ZINC_FINGER_C2H2_1"/>
    <property type="match status" value="1"/>
</dbReference>
<gene>
    <name evidence="4" type="ORF">TWF730_003079</name>
</gene>
<dbReference type="GO" id="GO:0008270">
    <property type="term" value="F:zinc ion binding"/>
    <property type="evidence" value="ECO:0007669"/>
    <property type="project" value="UniProtKB-KW"/>
</dbReference>
<keyword evidence="5" id="KW-1185">Reference proteome</keyword>
<evidence type="ECO:0000313" key="4">
    <source>
        <dbReference type="EMBL" id="KAK6335701.1"/>
    </source>
</evidence>
<keyword evidence="1" id="KW-0863">Zinc-finger</keyword>
<dbReference type="InterPro" id="IPR013087">
    <property type="entry name" value="Znf_C2H2_type"/>
</dbReference>
<evidence type="ECO:0000259" key="3">
    <source>
        <dbReference type="PROSITE" id="PS50157"/>
    </source>
</evidence>
<proteinExistence type="predicted"/>
<feature type="region of interest" description="Disordered" evidence="2">
    <location>
        <begin position="208"/>
        <end position="289"/>
    </location>
</feature>
<protein>
    <recommendedName>
        <fullName evidence="3">C2H2-type domain-containing protein</fullName>
    </recommendedName>
</protein>
<keyword evidence="1" id="KW-0479">Metal-binding</keyword>
<sequence length="1306" mass="144258">MPPRKYPCPIQGCTAVFDSRKEQDNHRRIIHQSEVNLSFNDGVKLLLGRGQDGLFRCPCGGFSHSNPKNISTHASRHGSSSVLTASTAPTVPAPAAAAVPLDSGARDATPHAPEMLRFTPPPPEPTAEQPRKDLLEEPLEYDMEAEREIEQEAEMEVEMEASFAMEFQEMLDIPHPTATSDDPPLGAGYVGEAGSIDIREPIELLDPPMTPPSPVDKLPPSPMLATEPARPVAPQTVSTEAPQAVSTEAPPPARAVAPESIKTEAPSPARTVVPEPAKPLAPRPARTAAPEPARTIPFQFAVSSGQSLFQAFTRAAILVQKPEFQEITPGPSRTSQSAKEPPANIIPSGLISRTSSNAETLPQAPVVTSSSAASLLRYNPLWLPSISSTWSIYSQDLNLIDRMAALTKMDYEDPPAFDIVRRRTSANIEDAFKQIQNSPLEFQKKLLTSVGCLSVDAFEAVGSQQGRDLLVRFILFQLRILQPGFPIEDLKACKIRSSHEEWRLRTLIMDLLARGVDDSNAADLDYLVACLLWQSLFGQVHSPDDFQKNAFLNFVSLLAWSPEGRWFYKLSDLVVPMMELEAAIRASSVWTTYAVFDRNKAAGGYKSNVRTPFDIDSKQYYEFLSTDSPFAFGAFVRSIEYWRDWAEGDLVPSYSENVVTIDKQDISLQSLSRLYHFSLTELANIMGKLCFHQVLKLDLKDIRDSVSSTEPGYYMEAGYASDWLLHKVHGDKGGKKIFRLDGSVDIAFIKAYSTYIDSAFRALATIIFLCAGDVLSAQDIAHLSYRNAWLSKGCRNFFVVGGEMFVAVNRSGDVLVKQLPDRVGLILAKFIIFILPFWEHLRRLSSAQISEIPFSWHKPLDPATMFTSYTGRSYPASSLSNMLRAQAKEVLGFDLKPAVLKAVIRCLRKEMGLTLAREWVTDAGSPALLTLPPALVKNLSADSFVTEDKTWHTFLSSSSLQKPPERITLSPEGKVKFSHIRKMDLCVYRVTNVAERFRNRMEDLNAKAGQSKNKVLVVVRTASMGIILAAGNKSYAVRLNTAGEDSATVEKWKADPEQHILFVPFGFDRSSLKEVPISWVVHLGCCWDINDAIDDCMLASVGLGVYIEDRYRRVAYDEKEWGVKRWLDGSQCHKLDLFLALGVPHVTCHQLASTRVRIKKCRYCEDLPTNLETVLRRLQGLSACPFCYLHTTSIIKHGECSAIKAIPALASLIVECLSGANANGACNCGLPRGVYCSERCKLGSTPAVIACSAIHDPEIWAKMVSIEGLPFSPTTEWILKTSESGRNGMSEILECLLNAGFLVSSS</sequence>
<feature type="region of interest" description="Disordered" evidence="2">
    <location>
        <begin position="103"/>
        <end position="130"/>
    </location>
</feature>
<dbReference type="EMBL" id="JAVHNS010000014">
    <property type="protein sequence ID" value="KAK6335701.1"/>
    <property type="molecule type" value="Genomic_DNA"/>
</dbReference>
<keyword evidence="1" id="KW-0862">Zinc</keyword>
<accession>A0AAV9U572</accession>
<dbReference type="Proteomes" id="UP001373714">
    <property type="component" value="Unassembled WGS sequence"/>
</dbReference>
<evidence type="ECO:0000256" key="2">
    <source>
        <dbReference type="SAM" id="MobiDB-lite"/>
    </source>
</evidence>
<organism evidence="4 5">
    <name type="scientific">Orbilia blumenaviensis</name>
    <dbReference type="NCBI Taxonomy" id="1796055"/>
    <lineage>
        <taxon>Eukaryota</taxon>
        <taxon>Fungi</taxon>
        <taxon>Dikarya</taxon>
        <taxon>Ascomycota</taxon>
        <taxon>Pezizomycotina</taxon>
        <taxon>Orbiliomycetes</taxon>
        <taxon>Orbiliales</taxon>
        <taxon>Orbiliaceae</taxon>
        <taxon>Orbilia</taxon>
    </lineage>
</organism>
<feature type="region of interest" description="Disordered" evidence="2">
    <location>
        <begin position="326"/>
        <end position="350"/>
    </location>
</feature>